<dbReference type="PANTHER" id="PTHR30348">
    <property type="entry name" value="UNCHARACTERIZED PROTEIN YECE"/>
    <property type="match status" value="1"/>
</dbReference>
<evidence type="ECO:0000313" key="3">
    <source>
        <dbReference type="Proteomes" id="UP000257323"/>
    </source>
</evidence>
<proteinExistence type="predicted"/>
<accession>A0A3E2BKE1</accession>
<sequence length="344" mass="40211">MKGPGKENKMSLMNRYYVGTAGWSYEDWEGIVYPPVKGRSFHPLEYLAHFIDIVEINSTFYRPASPGMAYSWLRRVQAFTRFLFTVKLLQVFTHQRKDFSQKEVDEFKKGIEPLAVKQRLAAILIQFPWSFHDSAENRDYLERLFKLFAEFPLALEVRHGSWDRPDFHEFLKEHKVCYCNIDQPVFSNSIKPSAIVTNPLFSYVRLHGRNYKDWFREEAGRDDRYNYLYTTDELEDWIKRIKKLAEGSDRVFIITNNHYRGQALANALQIKNMITGEKLQVPATMLEKYPVLKEIAKKLEKGQIDLFEEKVEAGGSDVEKQGAGAKDKDKKDKEKDKGKKDIGQ</sequence>
<dbReference type="EMBL" id="QUAH01000013">
    <property type="protein sequence ID" value="RFT15107.1"/>
    <property type="molecule type" value="Genomic_DNA"/>
</dbReference>
<gene>
    <name evidence="2" type="ORF">OP8BY_0738</name>
</gene>
<name>A0A3E2BKE1_9BACT</name>
<evidence type="ECO:0000313" key="2">
    <source>
        <dbReference type="EMBL" id="RFT15107.1"/>
    </source>
</evidence>
<dbReference type="Proteomes" id="UP000257323">
    <property type="component" value="Unassembled WGS sequence"/>
</dbReference>
<protein>
    <recommendedName>
        <fullName evidence="4">DUF72 domain-containing protein</fullName>
    </recommendedName>
</protein>
<comment type="caution">
    <text evidence="2">The sequence shown here is derived from an EMBL/GenBank/DDBJ whole genome shotgun (WGS) entry which is preliminary data.</text>
</comment>
<dbReference type="InterPro" id="IPR036520">
    <property type="entry name" value="UPF0759_sf"/>
</dbReference>
<organism evidence="2 3">
    <name type="scientific">Candidatus Saccharicenans subterraneus</name>
    <dbReference type="NCBI Taxonomy" id="2508984"/>
    <lineage>
        <taxon>Bacteria</taxon>
        <taxon>Candidatus Aminicenantota</taxon>
        <taxon>Candidatus Aminicenantia</taxon>
        <taxon>Candidatus Aminicenantales</taxon>
        <taxon>Candidatus Saccharicenantaceae</taxon>
        <taxon>Candidatus Saccharicenans</taxon>
    </lineage>
</organism>
<dbReference type="PANTHER" id="PTHR30348:SF13">
    <property type="entry name" value="UPF0759 PROTEIN YUNF"/>
    <property type="match status" value="1"/>
</dbReference>
<reference evidence="2 3" key="1">
    <citation type="submission" date="2018-08" db="EMBL/GenBank/DDBJ databases">
        <title>Genome analysis of the thermophilic bacterium of the candidate phylum Aminicenantes from deep subsurface aquifer revealed its physiology and ecological role.</title>
        <authorList>
            <person name="Kadnikov V.V."/>
            <person name="Mardanov A.V."/>
            <person name="Beletsky A.V."/>
            <person name="Karnachuk O.V."/>
            <person name="Ravin N.V."/>
        </authorList>
    </citation>
    <scope>NUCLEOTIDE SEQUENCE [LARGE SCALE GENOMIC DNA]</scope>
    <source>
        <strain evidence="2">BY38</strain>
    </source>
</reference>
<dbReference type="Pfam" id="PF01904">
    <property type="entry name" value="DUF72"/>
    <property type="match status" value="1"/>
</dbReference>
<dbReference type="SUPFAM" id="SSF117396">
    <property type="entry name" value="TM1631-like"/>
    <property type="match status" value="1"/>
</dbReference>
<evidence type="ECO:0008006" key="4">
    <source>
        <dbReference type="Google" id="ProtNLM"/>
    </source>
</evidence>
<dbReference type="InterPro" id="IPR002763">
    <property type="entry name" value="DUF72"/>
</dbReference>
<evidence type="ECO:0000256" key="1">
    <source>
        <dbReference type="SAM" id="MobiDB-lite"/>
    </source>
</evidence>
<dbReference type="Gene3D" id="3.20.20.410">
    <property type="entry name" value="Protein of unknown function UPF0759"/>
    <property type="match status" value="1"/>
</dbReference>
<dbReference type="AlphaFoldDB" id="A0A3E2BKE1"/>
<feature type="region of interest" description="Disordered" evidence="1">
    <location>
        <begin position="313"/>
        <end position="344"/>
    </location>
</feature>